<evidence type="ECO:0000256" key="1">
    <source>
        <dbReference type="SAM" id="MobiDB-lite"/>
    </source>
</evidence>
<dbReference type="VEuPathDB" id="VectorBase:AMIN006191"/>
<evidence type="ECO:0000313" key="3">
    <source>
        <dbReference type="Proteomes" id="UP000075920"/>
    </source>
</evidence>
<evidence type="ECO:0000313" key="2">
    <source>
        <dbReference type="EnsemblMetazoa" id="AMIN006191-PA"/>
    </source>
</evidence>
<feature type="region of interest" description="Disordered" evidence="1">
    <location>
        <begin position="1"/>
        <end position="64"/>
    </location>
</feature>
<proteinExistence type="predicted"/>
<dbReference type="AlphaFoldDB" id="A0A182W769"/>
<dbReference type="EnsemblMetazoa" id="AMIN006191-RA">
    <property type="protein sequence ID" value="AMIN006191-PA"/>
    <property type="gene ID" value="AMIN006191"/>
</dbReference>
<organism evidence="2 3">
    <name type="scientific">Anopheles minimus</name>
    <dbReference type="NCBI Taxonomy" id="112268"/>
    <lineage>
        <taxon>Eukaryota</taxon>
        <taxon>Metazoa</taxon>
        <taxon>Ecdysozoa</taxon>
        <taxon>Arthropoda</taxon>
        <taxon>Hexapoda</taxon>
        <taxon>Insecta</taxon>
        <taxon>Pterygota</taxon>
        <taxon>Neoptera</taxon>
        <taxon>Endopterygota</taxon>
        <taxon>Diptera</taxon>
        <taxon>Nematocera</taxon>
        <taxon>Culicoidea</taxon>
        <taxon>Culicidae</taxon>
        <taxon>Anophelinae</taxon>
        <taxon>Anopheles</taxon>
    </lineage>
</organism>
<dbReference type="Proteomes" id="UP000075920">
    <property type="component" value="Unassembled WGS sequence"/>
</dbReference>
<protein>
    <submittedName>
        <fullName evidence="2">Uncharacterized protein</fullName>
    </submittedName>
</protein>
<name>A0A182W769_9DIPT</name>
<reference evidence="3" key="1">
    <citation type="submission" date="2013-03" db="EMBL/GenBank/DDBJ databases">
        <title>The Genome Sequence of Anopheles minimus MINIMUS1.</title>
        <authorList>
            <consortium name="The Broad Institute Genomics Platform"/>
            <person name="Neafsey D.E."/>
            <person name="Walton C."/>
            <person name="Walker B."/>
            <person name="Young S.K."/>
            <person name="Zeng Q."/>
            <person name="Gargeya S."/>
            <person name="Fitzgerald M."/>
            <person name="Haas B."/>
            <person name="Abouelleil A."/>
            <person name="Allen A.W."/>
            <person name="Alvarado L."/>
            <person name="Arachchi H.M."/>
            <person name="Berlin A.M."/>
            <person name="Chapman S.B."/>
            <person name="Gainer-Dewar J."/>
            <person name="Goldberg J."/>
            <person name="Griggs A."/>
            <person name="Gujja S."/>
            <person name="Hansen M."/>
            <person name="Howarth C."/>
            <person name="Imamovic A."/>
            <person name="Ireland A."/>
            <person name="Larimer J."/>
            <person name="McCowan C."/>
            <person name="Murphy C."/>
            <person name="Pearson M."/>
            <person name="Poon T.W."/>
            <person name="Priest M."/>
            <person name="Roberts A."/>
            <person name="Saif S."/>
            <person name="Shea T."/>
            <person name="Sisk P."/>
            <person name="Sykes S."/>
            <person name="Wortman J."/>
            <person name="Nusbaum C."/>
            <person name="Birren B."/>
        </authorList>
    </citation>
    <scope>NUCLEOTIDE SEQUENCE [LARGE SCALE GENOMIC DNA]</scope>
    <source>
        <strain evidence="3">MINIMUS1</strain>
    </source>
</reference>
<accession>A0A182W769</accession>
<reference evidence="2" key="2">
    <citation type="submission" date="2020-05" db="UniProtKB">
        <authorList>
            <consortium name="EnsemblMetazoa"/>
        </authorList>
    </citation>
    <scope>IDENTIFICATION</scope>
    <source>
        <strain evidence="2">MINIMUS1</strain>
    </source>
</reference>
<keyword evidence="3" id="KW-1185">Reference proteome</keyword>
<sequence length="64" mass="7272">VRSTVWRVGVSEGANPKTPTHGIDRVHHHSRHSTDEFGRDQVSQFPTLDRTRQRNDPTNTSTAH</sequence>